<gene>
    <name evidence="2" type="ORF">FGO68_gene4721</name>
</gene>
<comment type="caution">
    <text evidence="2">The sequence shown here is derived from an EMBL/GenBank/DDBJ whole genome shotgun (WGS) entry which is preliminary data.</text>
</comment>
<feature type="transmembrane region" description="Helical" evidence="1">
    <location>
        <begin position="68"/>
        <end position="91"/>
    </location>
</feature>
<accession>A0A8J8NG84</accession>
<keyword evidence="1" id="KW-0812">Transmembrane</keyword>
<organism evidence="2 3">
    <name type="scientific">Halteria grandinella</name>
    <dbReference type="NCBI Taxonomy" id="5974"/>
    <lineage>
        <taxon>Eukaryota</taxon>
        <taxon>Sar</taxon>
        <taxon>Alveolata</taxon>
        <taxon>Ciliophora</taxon>
        <taxon>Intramacronucleata</taxon>
        <taxon>Spirotrichea</taxon>
        <taxon>Stichotrichia</taxon>
        <taxon>Sporadotrichida</taxon>
        <taxon>Halteriidae</taxon>
        <taxon>Halteria</taxon>
    </lineage>
</organism>
<dbReference type="Proteomes" id="UP000785679">
    <property type="component" value="Unassembled WGS sequence"/>
</dbReference>
<name>A0A8J8NG84_HALGN</name>
<proteinExistence type="predicted"/>
<dbReference type="AlphaFoldDB" id="A0A8J8NG84"/>
<keyword evidence="1" id="KW-0472">Membrane</keyword>
<keyword evidence="1" id="KW-1133">Transmembrane helix</keyword>
<evidence type="ECO:0000313" key="3">
    <source>
        <dbReference type="Proteomes" id="UP000785679"/>
    </source>
</evidence>
<dbReference type="EMBL" id="RRYP01016860">
    <property type="protein sequence ID" value="TNV74551.1"/>
    <property type="molecule type" value="Genomic_DNA"/>
</dbReference>
<keyword evidence="3" id="KW-1185">Reference proteome</keyword>
<evidence type="ECO:0000256" key="1">
    <source>
        <dbReference type="SAM" id="Phobius"/>
    </source>
</evidence>
<sequence length="106" mass="12183">MRLQSSQALQTVIRTCAYLTLISRLSSLFQLALKRTAISTRLRYTHQVDTLMEIQWHMGSIIRIRGQLIIILVPLCIFGSGQTLEVLQILLLQKLTQPQDTSFKRN</sequence>
<evidence type="ECO:0000313" key="2">
    <source>
        <dbReference type="EMBL" id="TNV74551.1"/>
    </source>
</evidence>
<protein>
    <submittedName>
        <fullName evidence="2">Uncharacterized protein</fullName>
    </submittedName>
</protein>
<reference evidence="2" key="1">
    <citation type="submission" date="2019-06" db="EMBL/GenBank/DDBJ databases">
        <authorList>
            <person name="Zheng W."/>
        </authorList>
    </citation>
    <scope>NUCLEOTIDE SEQUENCE</scope>
    <source>
        <strain evidence="2">QDHG01</strain>
    </source>
</reference>